<dbReference type="EMBL" id="VFJB01000006">
    <property type="protein sequence ID" value="KAA0257691.1"/>
    <property type="molecule type" value="Genomic_DNA"/>
</dbReference>
<evidence type="ECO:0000259" key="8">
    <source>
        <dbReference type="Pfam" id="PF01545"/>
    </source>
</evidence>
<evidence type="ECO:0000313" key="11">
    <source>
        <dbReference type="Proteomes" id="UP000322876"/>
    </source>
</evidence>
<dbReference type="GO" id="GO:0006882">
    <property type="term" value="P:intracellular zinc ion homeostasis"/>
    <property type="evidence" value="ECO:0007669"/>
    <property type="project" value="TreeGrafter"/>
</dbReference>
<evidence type="ECO:0000259" key="9">
    <source>
        <dbReference type="Pfam" id="PF16916"/>
    </source>
</evidence>
<dbReference type="InterPro" id="IPR027470">
    <property type="entry name" value="Cation_efflux_CTD"/>
</dbReference>
<dbReference type="NCBIfam" id="TIGR01297">
    <property type="entry name" value="CDF"/>
    <property type="match status" value="1"/>
</dbReference>
<evidence type="ECO:0000256" key="3">
    <source>
        <dbReference type="ARBA" id="ARBA00022448"/>
    </source>
</evidence>
<dbReference type="GO" id="GO:0005886">
    <property type="term" value="C:plasma membrane"/>
    <property type="evidence" value="ECO:0007669"/>
    <property type="project" value="TreeGrafter"/>
</dbReference>
<feature type="transmembrane region" description="Helical" evidence="7">
    <location>
        <begin position="75"/>
        <end position="96"/>
    </location>
</feature>
<feature type="domain" description="Cation efflux protein transmembrane" evidence="8">
    <location>
        <begin position="9"/>
        <end position="197"/>
    </location>
</feature>
<dbReference type="Proteomes" id="UP000322876">
    <property type="component" value="Unassembled WGS sequence"/>
</dbReference>
<dbReference type="InterPro" id="IPR027469">
    <property type="entry name" value="Cation_efflux_TMD_sf"/>
</dbReference>
<dbReference type="InterPro" id="IPR036837">
    <property type="entry name" value="Cation_efflux_CTD_sf"/>
</dbReference>
<dbReference type="Pfam" id="PF16916">
    <property type="entry name" value="ZT_dimer"/>
    <property type="match status" value="1"/>
</dbReference>
<feature type="transmembrane region" description="Helical" evidence="7">
    <location>
        <begin position="172"/>
        <end position="190"/>
    </location>
</feature>
<feature type="domain" description="Cation efflux protein cytoplasmic" evidence="9">
    <location>
        <begin position="205"/>
        <end position="283"/>
    </location>
</feature>
<feature type="transmembrane region" description="Helical" evidence="7">
    <location>
        <begin position="108"/>
        <end position="129"/>
    </location>
</feature>
<dbReference type="InterPro" id="IPR050291">
    <property type="entry name" value="CDF_Transporter"/>
</dbReference>
<dbReference type="OrthoDB" id="9806522at2"/>
<evidence type="ECO:0000313" key="10">
    <source>
        <dbReference type="EMBL" id="KAA0257691.1"/>
    </source>
</evidence>
<dbReference type="SUPFAM" id="SSF160240">
    <property type="entry name" value="Cation efflux protein cytoplasmic domain-like"/>
    <property type="match status" value="1"/>
</dbReference>
<comment type="subcellular location">
    <subcellularLocation>
        <location evidence="1">Membrane</location>
        <topology evidence="1">Multi-pass membrane protein</topology>
    </subcellularLocation>
</comment>
<organism evidence="10 11">
    <name type="scientific">Deferribacter autotrophicus</name>
    <dbReference type="NCBI Taxonomy" id="500465"/>
    <lineage>
        <taxon>Bacteria</taxon>
        <taxon>Pseudomonadati</taxon>
        <taxon>Deferribacterota</taxon>
        <taxon>Deferribacteres</taxon>
        <taxon>Deferribacterales</taxon>
        <taxon>Deferribacteraceae</taxon>
        <taxon>Deferribacter</taxon>
    </lineage>
</organism>
<dbReference type="Pfam" id="PF01545">
    <property type="entry name" value="Cation_efflux"/>
    <property type="match status" value="1"/>
</dbReference>
<accession>A0A5A8F1T4</accession>
<dbReference type="InterPro" id="IPR058533">
    <property type="entry name" value="Cation_efflux_TM"/>
</dbReference>
<dbReference type="RefSeq" id="WP_149266664.1">
    <property type="nucleotide sequence ID" value="NZ_VFJB01000006.1"/>
</dbReference>
<comment type="similarity">
    <text evidence="2">Belongs to the cation diffusion facilitator (CDF) transporter (TC 2.A.4) family.</text>
</comment>
<keyword evidence="5 7" id="KW-1133">Transmembrane helix</keyword>
<dbReference type="SUPFAM" id="SSF161111">
    <property type="entry name" value="Cation efflux protein transmembrane domain-like"/>
    <property type="match status" value="1"/>
</dbReference>
<keyword evidence="4 7" id="KW-0812">Transmembrane</keyword>
<gene>
    <name evidence="10" type="ORF">FHQ18_08080</name>
</gene>
<protein>
    <submittedName>
        <fullName evidence="10">Cation transporter</fullName>
    </submittedName>
</protein>
<feature type="transmembrane region" description="Helical" evidence="7">
    <location>
        <begin position="9"/>
        <end position="27"/>
    </location>
</feature>
<evidence type="ECO:0000256" key="7">
    <source>
        <dbReference type="SAM" id="Phobius"/>
    </source>
</evidence>
<dbReference type="PANTHER" id="PTHR43840:SF15">
    <property type="entry name" value="MITOCHONDRIAL METAL TRANSPORTER 1-RELATED"/>
    <property type="match status" value="1"/>
</dbReference>
<reference evidence="10 11" key="1">
    <citation type="submission" date="2019-06" db="EMBL/GenBank/DDBJ databases">
        <title>Genomic insights into carbon and energy metabolism of Deferribacter autotrophicus revealed new metabolic traits in the phylum Deferribacteres.</title>
        <authorList>
            <person name="Slobodkin A.I."/>
            <person name="Slobodkina G.B."/>
            <person name="Allioux M."/>
            <person name="Alain K."/>
            <person name="Jebbar M."/>
            <person name="Shadrin V."/>
            <person name="Kublanov I.V."/>
            <person name="Toshchakov S.V."/>
            <person name="Bonch-Osmolovskaya E.A."/>
        </authorList>
    </citation>
    <scope>NUCLEOTIDE SEQUENCE [LARGE SCALE GENOMIC DNA]</scope>
    <source>
        <strain evidence="10 11">SL50</strain>
    </source>
</reference>
<dbReference type="GO" id="GO:0015086">
    <property type="term" value="F:cadmium ion transmembrane transporter activity"/>
    <property type="evidence" value="ECO:0007669"/>
    <property type="project" value="TreeGrafter"/>
</dbReference>
<keyword evidence="3" id="KW-0813">Transport</keyword>
<sequence length="308" mass="34551">MGKANAPKISIIIASILAVVKIVFGLLVNSMAIIASAADSIFDIISSAINFVAIKKSEEPPDEKHPYGHAKFESLATYIQSLIILLSGGFILYKSIIKIIRKDPVTDLTTGIYIMTFSLIVTFFLVIYLNHMAKKTDSSVIEADALHYKVDLLSNGGVILALLIIKYTNFQIIDPIISILTAFYIIYSAIKLNLKVSMELLDTELPKEIKNDILNVLKQFDKYHLDTHKIRTRKAGNKKFLDMHITLCKNLTLEDAHKVADLIENTLKKEIKDLDVTIHMDPCDEKTCPGFDACNNNKIRLDNNKQIK</sequence>
<keyword evidence="11" id="KW-1185">Reference proteome</keyword>
<dbReference type="PANTHER" id="PTHR43840">
    <property type="entry name" value="MITOCHONDRIAL METAL TRANSPORTER 1-RELATED"/>
    <property type="match status" value="1"/>
</dbReference>
<evidence type="ECO:0000256" key="5">
    <source>
        <dbReference type="ARBA" id="ARBA00022989"/>
    </source>
</evidence>
<evidence type="ECO:0000256" key="4">
    <source>
        <dbReference type="ARBA" id="ARBA00022692"/>
    </source>
</evidence>
<name>A0A5A8F1T4_9BACT</name>
<dbReference type="GO" id="GO:0015093">
    <property type="term" value="F:ferrous iron transmembrane transporter activity"/>
    <property type="evidence" value="ECO:0007669"/>
    <property type="project" value="TreeGrafter"/>
</dbReference>
<evidence type="ECO:0000256" key="2">
    <source>
        <dbReference type="ARBA" id="ARBA00008114"/>
    </source>
</evidence>
<dbReference type="AlphaFoldDB" id="A0A5A8F1T4"/>
<dbReference type="GO" id="GO:0015341">
    <property type="term" value="F:zinc efflux antiporter activity"/>
    <property type="evidence" value="ECO:0007669"/>
    <property type="project" value="TreeGrafter"/>
</dbReference>
<evidence type="ECO:0000256" key="6">
    <source>
        <dbReference type="ARBA" id="ARBA00023136"/>
    </source>
</evidence>
<dbReference type="InterPro" id="IPR002524">
    <property type="entry name" value="Cation_efflux"/>
</dbReference>
<proteinExistence type="inferred from homology"/>
<dbReference type="Gene3D" id="3.30.70.1350">
    <property type="entry name" value="Cation efflux protein, cytoplasmic domain"/>
    <property type="match status" value="1"/>
</dbReference>
<evidence type="ECO:0000256" key="1">
    <source>
        <dbReference type="ARBA" id="ARBA00004141"/>
    </source>
</evidence>
<keyword evidence="6 7" id="KW-0472">Membrane</keyword>
<comment type="caution">
    <text evidence="10">The sequence shown here is derived from an EMBL/GenBank/DDBJ whole genome shotgun (WGS) entry which is preliminary data.</text>
</comment>
<dbReference type="Gene3D" id="1.20.1510.10">
    <property type="entry name" value="Cation efflux protein transmembrane domain"/>
    <property type="match status" value="1"/>
</dbReference>